<keyword evidence="4 7" id="KW-0812">Transmembrane</keyword>
<dbReference type="PRINTS" id="PR00171">
    <property type="entry name" value="SUGRTRNSPORT"/>
</dbReference>
<dbReference type="InterPro" id="IPR003663">
    <property type="entry name" value="Sugar/inositol_transpt"/>
</dbReference>
<feature type="transmembrane region" description="Helical" evidence="7">
    <location>
        <begin position="435"/>
        <end position="459"/>
    </location>
</feature>
<evidence type="ECO:0000256" key="6">
    <source>
        <dbReference type="ARBA" id="ARBA00023136"/>
    </source>
</evidence>
<dbReference type="OrthoDB" id="9807274at2"/>
<dbReference type="PROSITE" id="PS50850">
    <property type="entry name" value="MFS"/>
    <property type="match status" value="1"/>
</dbReference>
<dbReference type="EMBL" id="SJPJ01000001">
    <property type="protein sequence ID" value="TWT83630.1"/>
    <property type="molecule type" value="Genomic_DNA"/>
</dbReference>
<evidence type="ECO:0000256" key="2">
    <source>
        <dbReference type="ARBA" id="ARBA00010992"/>
    </source>
</evidence>
<keyword evidence="3" id="KW-0813">Transport</keyword>
<dbReference type="InterPro" id="IPR050814">
    <property type="entry name" value="Myo-inositol_Transporter"/>
</dbReference>
<feature type="transmembrane region" description="Helical" evidence="7">
    <location>
        <begin position="50"/>
        <end position="70"/>
    </location>
</feature>
<gene>
    <name evidence="9" type="primary">xylE_5</name>
    <name evidence="9" type="ORF">CA13_50970</name>
</gene>
<dbReference type="Gene3D" id="1.20.1250.20">
    <property type="entry name" value="MFS general substrate transporter like domains"/>
    <property type="match status" value="1"/>
</dbReference>
<dbReference type="SUPFAM" id="SSF103473">
    <property type="entry name" value="MFS general substrate transporter"/>
    <property type="match status" value="1"/>
</dbReference>
<dbReference type="InterPro" id="IPR020846">
    <property type="entry name" value="MFS_dom"/>
</dbReference>
<feature type="transmembrane region" description="Helical" evidence="7">
    <location>
        <begin position="134"/>
        <end position="157"/>
    </location>
</feature>
<feature type="domain" description="Major facilitator superfamily (MFS) profile" evidence="8">
    <location>
        <begin position="11"/>
        <end position="525"/>
    </location>
</feature>
<comment type="similarity">
    <text evidence="2">Belongs to the major facilitator superfamily. Sugar transporter (TC 2.A.1.1) family.</text>
</comment>
<feature type="transmembrane region" description="Helical" evidence="7">
    <location>
        <begin position="9"/>
        <end position="30"/>
    </location>
</feature>
<evidence type="ECO:0000256" key="4">
    <source>
        <dbReference type="ARBA" id="ARBA00022692"/>
    </source>
</evidence>
<evidence type="ECO:0000313" key="10">
    <source>
        <dbReference type="Proteomes" id="UP000315010"/>
    </source>
</evidence>
<feature type="transmembrane region" description="Helical" evidence="7">
    <location>
        <begin position="77"/>
        <end position="96"/>
    </location>
</feature>
<feature type="transmembrane region" description="Helical" evidence="7">
    <location>
        <begin position="102"/>
        <end position="122"/>
    </location>
</feature>
<name>A0A5C5Z8V6_9BACT</name>
<protein>
    <submittedName>
        <fullName evidence="9">D-xylose-proton symporter</fullName>
    </submittedName>
</protein>
<organism evidence="9 10">
    <name type="scientific">Novipirellula herctigrandis</name>
    <dbReference type="NCBI Taxonomy" id="2527986"/>
    <lineage>
        <taxon>Bacteria</taxon>
        <taxon>Pseudomonadati</taxon>
        <taxon>Planctomycetota</taxon>
        <taxon>Planctomycetia</taxon>
        <taxon>Pirellulales</taxon>
        <taxon>Pirellulaceae</taxon>
        <taxon>Novipirellula</taxon>
    </lineage>
</organism>
<dbReference type="Pfam" id="PF00083">
    <property type="entry name" value="Sugar_tr"/>
    <property type="match status" value="2"/>
</dbReference>
<evidence type="ECO:0000256" key="3">
    <source>
        <dbReference type="ARBA" id="ARBA00022448"/>
    </source>
</evidence>
<dbReference type="InterPro" id="IPR005828">
    <property type="entry name" value="MFS_sugar_transport-like"/>
</dbReference>
<dbReference type="GO" id="GO:0022857">
    <property type="term" value="F:transmembrane transporter activity"/>
    <property type="evidence" value="ECO:0007669"/>
    <property type="project" value="InterPro"/>
</dbReference>
<dbReference type="PANTHER" id="PTHR48020">
    <property type="entry name" value="PROTON MYO-INOSITOL COTRANSPORTER"/>
    <property type="match status" value="1"/>
</dbReference>
<feature type="transmembrane region" description="Helical" evidence="7">
    <location>
        <begin position="329"/>
        <end position="349"/>
    </location>
</feature>
<dbReference type="PANTHER" id="PTHR48020:SF12">
    <property type="entry name" value="PROTON MYO-INOSITOL COTRANSPORTER"/>
    <property type="match status" value="1"/>
</dbReference>
<dbReference type="RefSeq" id="WP_146400921.1">
    <property type="nucleotide sequence ID" value="NZ_SJPJ01000001.1"/>
</dbReference>
<keyword evidence="5 7" id="KW-1133">Transmembrane helix</keyword>
<dbReference type="GO" id="GO:0016020">
    <property type="term" value="C:membrane"/>
    <property type="evidence" value="ECO:0007669"/>
    <property type="project" value="UniProtKB-SubCell"/>
</dbReference>
<keyword evidence="6 7" id="KW-0472">Membrane</keyword>
<dbReference type="PROSITE" id="PS00216">
    <property type="entry name" value="SUGAR_TRANSPORT_1"/>
    <property type="match status" value="1"/>
</dbReference>
<comment type="caution">
    <text evidence="9">The sequence shown here is derived from an EMBL/GenBank/DDBJ whole genome shotgun (WGS) entry which is preliminary data.</text>
</comment>
<evidence type="ECO:0000313" key="9">
    <source>
        <dbReference type="EMBL" id="TWT83630.1"/>
    </source>
</evidence>
<comment type="subcellular location">
    <subcellularLocation>
        <location evidence="1">Membrane</location>
        <topology evidence="1">Multi-pass membrane protein</topology>
    </subcellularLocation>
</comment>
<accession>A0A5C5Z8V6</accession>
<dbReference type="InterPro" id="IPR036259">
    <property type="entry name" value="MFS_trans_sf"/>
</dbReference>
<feature type="transmembrane region" description="Helical" evidence="7">
    <location>
        <begin position="471"/>
        <end position="490"/>
    </location>
</feature>
<proteinExistence type="inferred from homology"/>
<evidence type="ECO:0000259" key="8">
    <source>
        <dbReference type="PROSITE" id="PS50850"/>
    </source>
</evidence>
<keyword evidence="10" id="KW-1185">Reference proteome</keyword>
<evidence type="ECO:0000256" key="1">
    <source>
        <dbReference type="ARBA" id="ARBA00004141"/>
    </source>
</evidence>
<feature type="transmembrane region" description="Helical" evidence="7">
    <location>
        <begin position="502"/>
        <end position="521"/>
    </location>
</feature>
<feature type="transmembrane region" description="Helical" evidence="7">
    <location>
        <begin position="177"/>
        <end position="199"/>
    </location>
</feature>
<sequence>MNSHTRTAFIYATIVAMGGFLFGIDAALISGGVDLIKGEFGLTPEQLGTAVASPALGVLLALPFAGWVCNKFGRKKAIILIAILYLISAVGSALAPNYWALVAARFLGGVGWSSISLASMYIGEIAPPKWRGKLVSMTQINIVVGLFGAYFITYLIFYLAGADIDWVKSLGVTPDNAWRWMLGAEVPFCLLWLGLLLIIPESPYWLIYVQRSEEAEAKLAKLMPQSEIATHVSEIRESIDEVAHERSSWTELKTIFSKPMRLIFIIGITIAIAQQSSGINAVLLYAQTIFKQLGIGENAAFVQAIWVGLTSVIFTILGLLLVDRLGRRPLIIWGMVWIIASLGLCAYAFHEARYVLSDQSITEMAEDAKIAKSVVAETGVQSDVLGAELLKPLAGVEFDSDIALRRAVYDALGKENGSKHFNKLLEASIKINAKLVLLGILSFIAAFHFSVGPVMWVLFSEIFPASVRGMAIPFFAVVTSLTSWIVQFFFPRQLESMGMTYIFLFYATTVAIGLSILFFTLKETKNMSIEEIQAALSPKA</sequence>
<dbReference type="InterPro" id="IPR005829">
    <property type="entry name" value="Sugar_transporter_CS"/>
</dbReference>
<evidence type="ECO:0000256" key="5">
    <source>
        <dbReference type="ARBA" id="ARBA00022989"/>
    </source>
</evidence>
<dbReference type="Proteomes" id="UP000315010">
    <property type="component" value="Unassembled WGS sequence"/>
</dbReference>
<feature type="transmembrane region" description="Helical" evidence="7">
    <location>
        <begin position="298"/>
        <end position="322"/>
    </location>
</feature>
<evidence type="ECO:0000256" key="7">
    <source>
        <dbReference type="SAM" id="Phobius"/>
    </source>
</evidence>
<dbReference type="AlphaFoldDB" id="A0A5C5Z8V6"/>
<feature type="transmembrane region" description="Helical" evidence="7">
    <location>
        <begin position="262"/>
        <end position="286"/>
    </location>
</feature>
<reference evidence="9 10" key="1">
    <citation type="submission" date="2019-02" db="EMBL/GenBank/DDBJ databases">
        <title>Deep-cultivation of Planctomycetes and their phenomic and genomic characterization uncovers novel biology.</title>
        <authorList>
            <person name="Wiegand S."/>
            <person name="Jogler M."/>
            <person name="Boedeker C."/>
            <person name="Pinto D."/>
            <person name="Vollmers J."/>
            <person name="Rivas-Marin E."/>
            <person name="Kohn T."/>
            <person name="Peeters S.H."/>
            <person name="Heuer A."/>
            <person name="Rast P."/>
            <person name="Oberbeckmann S."/>
            <person name="Bunk B."/>
            <person name="Jeske O."/>
            <person name="Meyerdierks A."/>
            <person name="Storesund J.E."/>
            <person name="Kallscheuer N."/>
            <person name="Luecker S."/>
            <person name="Lage O.M."/>
            <person name="Pohl T."/>
            <person name="Merkel B.J."/>
            <person name="Hornburger P."/>
            <person name="Mueller R.-W."/>
            <person name="Bruemmer F."/>
            <person name="Labrenz M."/>
            <person name="Spormann A.M."/>
            <person name="Op Den Camp H."/>
            <person name="Overmann J."/>
            <person name="Amann R."/>
            <person name="Jetten M.S.M."/>
            <person name="Mascher T."/>
            <person name="Medema M.H."/>
            <person name="Devos D.P."/>
            <person name="Kaster A.-K."/>
            <person name="Ovreas L."/>
            <person name="Rohde M."/>
            <person name="Galperin M.Y."/>
            <person name="Jogler C."/>
        </authorList>
    </citation>
    <scope>NUCLEOTIDE SEQUENCE [LARGE SCALE GENOMIC DNA]</scope>
    <source>
        <strain evidence="9 10">CA13</strain>
    </source>
</reference>